<gene>
    <name evidence="1" type="ORF">JTE90_005469</name>
</gene>
<dbReference type="Proteomes" id="UP000827092">
    <property type="component" value="Unassembled WGS sequence"/>
</dbReference>
<dbReference type="Gene3D" id="2.60.40.10">
    <property type="entry name" value="Immunoglobulins"/>
    <property type="match status" value="1"/>
</dbReference>
<comment type="caution">
    <text evidence="1">The sequence shown here is derived from an EMBL/GenBank/DDBJ whole genome shotgun (WGS) entry which is preliminary data.</text>
</comment>
<protein>
    <submittedName>
        <fullName evidence="1">Uncharacterized protein</fullName>
    </submittedName>
</protein>
<evidence type="ECO:0000313" key="1">
    <source>
        <dbReference type="EMBL" id="KAG8185340.1"/>
    </source>
</evidence>
<dbReference type="AlphaFoldDB" id="A0AAV6ULK9"/>
<evidence type="ECO:0000313" key="2">
    <source>
        <dbReference type="Proteomes" id="UP000827092"/>
    </source>
</evidence>
<reference evidence="1 2" key="1">
    <citation type="journal article" date="2022" name="Nat. Ecol. Evol.">
        <title>A masculinizing supergene underlies an exaggerated male reproductive morph in a spider.</title>
        <authorList>
            <person name="Hendrickx F."/>
            <person name="De Corte Z."/>
            <person name="Sonet G."/>
            <person name="Van Belleghem S.M."/>
            <person name="Kostlbacher S."/>
            <person name="Vangestel C."/>
        </authorList>
    </citation>
    <scope>NUCLEOTIDE SEQUENCE [LARGE SCALE GENOMIC DNA]</scope>
    <source>
        <strain evidence="1">W744_W776</strain>
    </source>
</reference>
<sequence length="66" mass="7416">MMFLEHSDTVQDNSTTSVLRLLPKMQHNGSPLTCRAHNPKLADSQLEDTRTLNITCGWAFLASICR</sequence>
<accession>A0AAV6ULK9</accession>
<keyword evidence="2" id="KW-1185">Reference proteome</keyword>
<dbReference type="InterPro" id="IPR013783">
    <property type="entry name" value="Ig-like_fold"/>
</dbReference>
<proteinExistence type="predicted"/>
<name>A0AAV6ULK9_9ARAC</name>
<organism evidence="1 2">
    <name type="scientific">Oedothorax gibbosus</name>
    <dbReference type="NCBI Taxonomy" id="931172"/>
    <lineage>
        <taxon>Eukaryota</taxon>
        <taxon>Metazoa</taxon>
        <taxon>Ecdysozoa</taxon>
        <taxon>Arthropoda</taxon>
        <taxon>Chelicerata</taxon>
        <taxon>Arachnida</taxon>
        <taxon>Araneae</taxon>
        <taxon>Araneomorphae</taxon>
        <taxon>Entelegynae</taxon>
        <taxon>Araneoidea</taxon>
        <taxon>Linyphiidae</taxon>
        <taxon>Erigoninae</taxon>
        <taxon>Oedothorax</taxon>
    </lineage>
</organism>
<dbReference type="EMBL" id="JAFNEN010000338">
    <property type="protein sequence ID" value="KAG8185340.1"/>
    <property type="molecule type" value="Genomic_DNA"/>
</dbReference>